<feature type="region of interest" description="Disordered" evidence="15">
    <location>
        <begin position="35"/>
        <end position="58"/>
    </location>
</feature>
<dbReference type="GO" id="GO:0046961">
    <property type="term" value="F:proton-transporting ATPase activity, rotational mechanism"/>
    <property type="evidence" value="ECO:0007669"/>
    <property type="project" value="TreeGrafter"/>
</dbReference>
<dbReference type="Pfam" id="PF00430">
    <property type="entry name" value="ATP-synt_B"/>
    <property type="match status" value="1"/>
</dbReference>
<evidence type="ECO:0000256" key="11">
    <source>
        <dbReference type="ARBA" id="ARBA00025614"/>
    </source>
</evidence>
<dbReference type="GO" id="GO:0012505">
    <property type="term" value="C:endomembrane system"/>
    <property type="evidence" value="ECO:0007669"/>
    <property type="project" value="UniProtKB-SubCell"/>
</dbReference>
<proteinExistence type="inferred from homology"/>
<evidence type="ECO:0000256" key="9">
    <source>
        <dbReference type="ARBA" id="ARBA00023310"/>
    </source>
</evidence>
<evidence type="ECO:0000313" key="18">
    <source>
        <dbReference type="Proteomes" id="UP000534186"/>
    </source>
</evidence>
<dbReference type="HAMAP" id="MF_01398">
    <property type="entry name" value="ATP_synth_b_bprime"/>
    <property type="match status" value="1"/>
</dbReference>
<accession>A0A7Y9T260</accession>
<evidence type="ECO:0000256" key="16">
    <source>
        <dbReference type="SAM" id="SignalP"/>
    </source>
</evidence>
<evidence type="ECO:0000256" key="10">
    <source>
        <dbReference type="ARBA" id="ARBA00025198"/>
    </source>
</evidence>
<comment type="subcellular location">
    <subcellularLocation>
        <location evidence="13">Cell membrane</location>
        <topology evidence="13">Single-pass membrane protein</topology>
    </subcellularLocation>
    <subcellularLocation>
        <location evidence="12">Endomembrane system</location>
        <topology evidence="12">Single-pass membrane protein</topology>
    </subcellularLocation>
</comment>
<keyword evidence="7 13" id="KW-0406">Ion transport</keyword>
<evidence type="ECO:0000256" key="3">
    <source>
        <dbReference type="ARBA" id="ARBA00022547"/>
    </source>
</evidence>
<reference evidence="17 18" key="1">
    <citation type="submission" date="2020-07" db="EMBL/GenBank/DDBJ databases">
        <title>Genomic Encyclopedia of Type Strains, Phase IV (KMG-V): Genome sequencing to study the core and pangenomes of soil and plant-associated prokaryotes.</title>
        <authorList>
            <person name="Whitman W."/>
        </authorList>
    </citation>
    <scope>NUCLEOTIDE SEQUENCE [LARGE SCALE GENOMIC DNA]</scope>
    <source>
        <strain evidence="17 18">M8UP30</strain>
    </source>
</reference>
<feature type="chain" id="PRO_5031525878" description="ATP synthase subunit b" evidence="16">
    <location>
        <begin position="29"/>
        <end position="240"/>
    </location>
</feature>
<dbReference type="GO" id="GO:0005886">
    <property type="term" value="C:plasma membrane"/>
    <property type="evidence" value="ECO:0007669"/>
    <property type="project" value="UniProtKB-SubCell"/>
</dbReference>
<evidence type="ECO:0000256" key="15">
    <source>
        <dbReference type="SAM" id="MobiDB-lite"/>
    </source>
</evidence>
<keyword evidence="6 13" id="KW-1133">Transmembrane helix</keyword>
<keyword evidence="2 13" id="KW-0813">Transport</keyword>
<dbReference type="InterPro" id="IPR002146">
    <property type="entry name" value="ATP_synth_b/b'su_bac/chlpt"/>
</dbReference>
<protein>
    <recommendedName>
        <fullName evidence="13">ATP synthase subunit b</fullName>
    </recommendedName>
    <alternativeName>
        <fullName evidence="13">ATP synthase F(0) sector subunit b</fullName>
    </alternativeName>
    <alternativeName>
        <fullName evidence="13">ATPase subunit I</fullName>
    </alternativeName>
    <alternativeName>
        <fullName evidence="13">F-type ATPase subunit b</fullName>
        <shortName evidence="13">F-ATPase subunit b</shortName>
    </alternativeName>
</protein>
<evidence type="ECO:0000256" key="2">
    <source>
        <dbReference type="ARBA" id="ARBA00022448"/>
    </source>
</evidence>
<dbReference type="GO" id="GO:0045259">
    <property type="term" value="C:proton-transporting ATP synthase complex"/>
    <property type="evidence" value="ECO:0007669"/>
    <property type="project" value="UniProtKB-KW"/>
</dbReference>
<keyword evidence="3 13" id="KW-0138">CF(0)</keyword>
<comment type="function">
    <text evidence="11">Component of the F(0) channel, it forms part of the peripheral stalk, linking F(1) to F(0). The b'-subunit is a diverged and duplicated form of b found in plants and photosynthetic bacteria.</text>
</comment>
<keyword evidence="4 13" id="KW-0812">Transmembrane</keyword>
<evidence type="ECO:0000256" key="12">
    <source>
        <dbReference type="ARBA" id="ARBA00037847"/>
    </source>
</evidence>
<organism evidence="17 18">
    <name type="scientific">Tunturiibacter lichenicola</name>
    <dbReference type="NCBI Taxonomy" id="2051959"/>
    <lineage>
        <taxon>Bacteria</taxon>
        <taxon>Pseudomonadati</taxon>
        <taxon>Acidobacteriota</taxon>
        <taxon>Terriglobia</taxon>
        <taxon>Terriglobales</taxon>
        <taxon>Acidobacteriaceae</taxon>
        <taxon>Tunturiibacter</taxon>
    </lineage>
</organism>
<evidence type="ECO:0000256" key="1">
    <source>
        <dbReference type="ARBA" id="ARBA00005513"/>
    </source>
</evidence>
<comment type="subunit">
    <text evidence="13">F-type ATPases have 2 components, F(1) - the catalytic core - and F(0) - the membrane proton channel. F(1) has five subunits: alpha(3), beta(3), gamma(1), delta(1), epsilon(1). F(0) has three main subunits: a(1), b(2) and c(10-14). The alpha and beta chains form an alternating ring which encloses part of the gamma chain. F(1) is attached to F(0) by a central stalk formed by the gamma and epsilon chains, while a peripheral stalk is formed by the delta and b chains.</text>
</comment>
<dbReference type="PANTHER" id="PTHR33445:SF1">
    <property type="entry name" value="ATP SYNTHASE SUBUNIT B"/>
    <property type="match status" value="1"/>
</dbReference>
<dbReference type="PANTHER" id="PTHR33445">
    <property type="entry name" value="ATP SYNTHASE SUBUNIT B', CHLOROPLASTIC"/>
    <property type="match status" value="1"/>
</dbReference>
<dbReference type="Proteomes" id="UP000534186">
    <property type="component" value="Unassembled WGS sequence"/>
</dbReference>
<evidence type="ECO:0000256" key="14">
    <source>
        <dbReference type="RuleBase" id="RU003848"/>
    </source>
</evidence>
<dbReference type="InterPro" id="IPR050059">
    <property type="entry name" value="ATP_synthase_B_chain"/>
</dbReference>
<evidence type="ECO:0000256" key="7">
    <source>
        <dbReference type="ARBA" id="ARBA00023065"/>
    </source>
</evidence>
<dbReference type="AlphaFoldDB" id="A0A7Y9T260"/>
<feature type="transmembrane region" description="Helical" evidence="13">
    <location>
        <begin position="81"/>
        <end position="102"/>
    </location>
</feature>
<name>A0A7Y9T260_9BACT</name>
<evidence type="ECO:0000313" key="17">
    <source>
        <dbReference type="EMBL" id="NYF51268.1"/>
    </source>
</evidence>
<keyword evidence="13" id="KW-1003">Cell membrane</keyword>
<dbReference type="CDD" id="cd06503">
    <property type="entry name" value="ATP-synt_Fo_b"/>
    <property type="match status" value="1"/>
</dbReference>
<keyword evidence="9 13" id="KW-0066">ATP synthesis</keyword>
<evidence type="ECO:0000256" key="6">
    <source>
        <dbReference type="ARBA" id="ARBA00022989"/>
    </source>
</evidence>
<evidence type="ECO:0000256" key="5">
    <source>
        <dbReference type="ARBA" id="ARBA00022781"/>
    </source>
</evidence>
<evidence type="ECO:0000256" key="13">
    <source>
        <dbReference type="HAMAP-Rule" id="MF_01398"/>
    </source>
</evidence>
<comment type="function">
    <text evidence="10 13">F(1)F(0) ATP synthase produces ATP from ADP in the presence of a proton or sodium gradient. F-type ATPases consist of two structural domains, F(1) containing the extramembraneous catalytic core and F(0) containing the membrane proton channel, linked together by a central stalk and a peripheral stalk. During catalysis, ATP synthesis in the catalytic domain of F(1) is coupled via a rotary mechanism of the central stalk subunits to proton translocation.</text>
</comment>
<comment type="similarity">
    <text evidence="1 13 14">Belongs to the ATPase B chain family.</text>
</comment>
<keyword evidence="8 13" id="KW-0472">Membrane</keyword>
<feature type="signal peptide" evidence="16">
    <location>
        <begin position="1"/>
        <end position="28"/>
    </location>
</feature>
<keyword evidence="16" id="KW-0732">Signal</keyword>
<comment type="caution">
    <text evidence="17">The sequence shown here is derived from an EMBL/GenBank/DDBJ whole genome shotgun (WGS) entry which is preliminary data.</text>
</comment>
<feature type="compositionally biased region" description="Polar residues" evidence="15">
    <location>
        <begin position="35"/>
        <end position="50"/>
    </location>
</feature>
<dbReference type="EMBL" id="JACCCV010000001">
    <property type="protein sequence ID" value="NYF51268.1"/>
    <property type="molecule type" value="Genomic_DNA"/>
</dbReference>
<evidence type="ECO:0000256" key="4">
    <source>
        <dbReference type="ARBA" id="ARBA00022692"/>
    </source>
</evidence>
<evidence type="ECO:0000256" key="8">
    <source>
        <dbReference type="ARBA" id="ARBA00023136"/>
    </source>
</evidence>
<sequence length="240" mass="26039">MKTSFVKRFLPVVILIGFLFAPTCQVKAQDASVSSANAGQQAPEAQSPEKSQQEEDENDKYLHSPMVRALGAKVGLNAEQAATAFTVANFVVLAGLVGWFLAKTLPKTFRDRNTSIQKQLVDARSATEDANARLSCVESRLSRLDGEIAAMCAQAEKDSALDERRIAASVEEEKQKILAAAEQEITAATALAQRQIQQYAAELAIEQAARKLVVTAETDRLLVQSFAQRLTGDDSKKGQN</sequence>
<dbReference type="GO" id="GO:0046933">
    <property type="term" value="F:proton-transporting ATP synthase activity, rotational mechanism"/>
    <property type="evidence" value="ECO:0007669"/>
    <property type="project" value="UniProtKB-UniRule"/>
</dbReference>
<gene>
    <name evidence="13" type="primary">atpF</name>
    <name evidence="17" type="ORF">HDF12_001633</name>
</gene>
<keyword evidence="5 13" id="KW-0375">Hydrogen ion transport</keyword>